<accession>A0AAV1R4K7</accession>
<dbReference type="Proteomes" id="UP001314170">
    <property type="component" value="Unassembled WGS sequence"/>
</dbReference>
<evidence type="ECO:0000313" key="2">
    <source>
        <dbReference type="Proteomes" id="UP001314170"/>
    </source>
</evidence>
<evidence type="ECO:0000313" key="1">
    <source>
        <dbReference type="EMBL" id="CAK7328681.1"/>
    </source>
</evidence>
<organism evidence="1 2">
    <name type="scientific">Dovyalis caffra</name>
    <dbReference type="NCBI Taxonomy" id="77055"/>
    <lineage>
        <taxon>Eukaryota</taxon>
        <taxon>Viridiplantae</taxon>
        <taxon>Streptophyta</taxon>
        <taxon>Embryophyta</taxon>
        <taxon>Tracheophyta</taxon>
        <taxon>Spermatophyta</taxon>
        <taxon>Magnoliopsida</taxon>
        <taxon>eudicotyledons</taxon>
        <taxon>Gunneridae</taxon>
        <taxon>Pentapetalae</taxon>
        <taxon>rosids</taxon>
        <taxon>fabids</taxon>
        <taxon>Malpighiales</taxon>
        <taxon>Salicaceae</taxon>
        <taxon>Flacourtieae</taxon>
        <taxon>Dovyalis</taxon>
    </lineage>
</organism>
<gene>
    <name evidence="1" type="ORF">DCAF_LOCUS6409</name>
</gene>
<comment type="caution">
    <text evidence="1">The sequence shown here is derived from an EMBL/GenBank/DDBJ whole genome shotgun (WGS) entry which is preliminary data.</text>
</comment>
<proteinExistence type="predicted"/>
<dbReference type="EMBL" id="CAWUPB010000903">
    <property type="protein sequence ID" value="CAK7328681.1"/>
    <property type="molecule type" value="Genomic_DNA"/>
</dbReference>
<reference evidence="1 2" key="1">
    <citation type="submission" date="2024-01" db="EMBL/GenBank/DDBJ databases">
        <authorList>
            <person name="Waweru B."/>
        </authorList>
    </citation>
    <scope>NUCLEOTIDE SEQUENCE [LARGE SCALE GENOMIC DNA]</scope>
</reference>
<dbReference type="AlphaFoldDB" id="A0AAV1R4K7"/>
<name>A0AAV1R4K7_9ROSI</name>
<keyword evidence="2" id="KW-1185">Reference proteome</keyword>
<protein>
    <submittedName>
        <fullName evidence="1">Uncharacterized protein</fullName>
    </submittedName>
</protein>
<sequence length="163" mass="18467">MVEEKANTLTPTAPTPSRRKLGIRSQASLRGFVQRERELLLLLVLDNLSVNKSHFGHIHSTINHPGSYLLSFRVVGLLLRQSETAADKTRATIANGYTKLSLPRSIGSRAFRNKRSRDFSVYPCQPALLIAMKKLSFTKAQEPDRLTEKNFPNQKLQQELIIR</sequence>